<evidence type="ECO:0000313" key="12">
    <source>
        <dbReference type="EMBL" id="EJF54608.1"/>
    </source>
</evidence>
<sequence length="886" mass="97911">MNYFHLLLFSLWASLAVAQGQVEGILIDANTKQPLISASIFVQGTAKGTVSDFDGYFRLSGLNEGSKTLIFSYLGYEAIEKEVDIKAGETLDLGTISLQASSVGIDEVKVIASLAIDRKTPVAVSSVNADYIEDKLGNQEFPEILRNTPSIYATKSGGGWGDARINVRGFDQRNTAVLINGIPVNDMENGWVYWSNWAGLSEVTRQMQVQRGLGASRLAISSIGGTINIITRTTDQKKGGSFTSMIANDGYLRNALTLSTGRLKGGWALTVSGAYTQGNGYIDGTSFLGGSYFASIAKEFGEKHRLVFTAIGAPQSHGQRSFRESLITYDSIRDYRYNSDWGYLDGEEYNMRRNFYHKPQMALNHYWTINDKLFLSTSAYYSVGRGGGTGDRGSIDGRGSWGYRDDQGLLRMDDIVAWNQGTDNISGFPSSGKHQVAGLGAVAGENDGLIRRSSVNSHNWAGLLSNLTYNINEQFTASGGIDLRYYKGIHYREINDLLGNDYWLDSRDINAQSDSVDLNGDGQIDPTETGALKQEGDKIQYYNDGVVGWQGVFGQVEYDNQKGITAFFSGALSNTSYQRIDYFQYEEGNQESDSYNFLGYTAKAGVNYNINKAHNIFSNIGYFSRAPIFDVVFPNYNNEANEEAKNENTFGAEIGYGLRLQKVIANVNLYHTRWINKSFIRGYQDSQGDNFTANLNGLDAVHQGIEIDGKALLAKDLYLSFMASFGDWQWTNNVEALISDDNNVVIDTAFVYAKGLKVGDAAQTTMSLGLEYKLPFGLQLDANYYYAANLYANFDPIDYNSSAAEGRQALKLPSYGLLNGGIGYRFAFNKVALKLRANVNNILDSKYIAEADNFYAPNMSNEQMLQSASGFYGFGRTWNVSLKLEF</sequence>
<dbReference type="RefSeq" id="WP_002660355.1">
    <property type="nucleotide sequence ID" value="NZ_JH719942.1"/>
</dbReference>
<accession>J1I862</accession>
<keyword evidence="2 9" id="KW-0813">Transport</keyword>
<evidence type="ECO:0000256" key="1">
    <source>
        <dbReference type="ARBA" id="ARBA00004571"/>
    </source>
</evidence>
<evidence type="ECO:0000256" key="5">
    <source>
        <dbReference type="ARBA" id="ARBA00022729"/>
    </source>
</evidence>
<feature type="chain" id="PRO_5003743124" evidence="10">
    <location>
        <begin position="19"/>
        <end position="886"/>
    </location>
</feature>
<keyword evidence="8 9" id="KW-0998">Cell outer membrane</keyword>
<dbReference type="Pfam" id="PF13715">
    <property type="entry name" value="CarbopepD_reg_2"/>
    <property type="match status" value="1"/>
</dbReference>
<dbReference type="Gene3D" id="2.170.130.10">
    <property type="entry name" value="TonB-dependent receptor, plug domain"/>
    <property type="match status" value="1"/>
</dbReference>
<evidence type="ECO:0000256" key="10">
    <source>
        <dbReference type="SAM" id="SignalP"/>
    </source>
</evidence>
<dbReference type="Gene3D" id="2.60.40.1120">
    <property type="entry name" value="Carboxypeptidase-like, regulatory domain"/>
    <property type="match status" value="1"/>
</dbReference>
<dbReference type="GO" id="GO:0009279">
    <property type="term" value="C:cell outer membrane"/>
    <property type="evidence" value="ECO:0007669"/>
    <property type="project" value="UniProtKB-SubCell"/>
</dbReference>
<dbReference type="EMBL" id="JH719942">
    <property type="protein sequence ID" value="EJF54608.1"/>
    <property type="molecule type" value="Genomic_DNA"/>
</dbReference>
<dbReference type="AlphaFoldDB" id="J1I862"/>
<dbReference type="PANTHER" id="PTHR30069">
    <property type="entry name" value="TONB-DEPENDENT OUTER MEMBRANE RECEPTOR"/>
    <property type="match status" value="1"/>
</dbReference>
<keyword evidence="6" id="KW-0798">TonB box</keyword>
<dbReference type="Gene3D" id="2.40.170.20">
    <property type="entry name" value="TonB-dependent receptor, beta-barrel domain"/>
    <property type="match status" value="1"/>
</dbReference>
<evidence type="ECO:0000256" key="6">
    <source>
        <dbReference type="ARBA" id="ARBA00023077"/>
    </source>
</evidence>
<evidence type="ECO:0000256" key="2">
    <source>
        <dbReference type="ARBA" id="ARBA00022448"/>
    </source>
</evidence>
<keyword evidence="5 10" id="KW-0732">Signal</keyword>
<dbReference type="GO" id="GO:0044718">
    <property type="term" value="P:siderophore transmembrane transport"/>
    <property type="evidence" value="ECO:0007669"/>
    <property type="project" value="TreeGrafter"/>
</dbReference>
<dbReference type="InterPro" id="IPR012910">
    <property type="entry name" value="Plug_dom"/>
</dbReference>
<keyword evidence="12" id="KW-0675">Receptor</keyword>
<dbReference type="PROSITE" id="PS01156">
    <property type="entry name" value="TONB_DEPENDENT_REC_2"/>
    <property type="match status" value="1"/>
</dbReference>
<dbReference type="HOGENOM" id="CLU_016805_0_0_10"/>
<dbReference type="InterPro" id="IPR037066">
    <property type="entry name" value="Plug_dom_sf"/>
</dbReference>
<dbReference type="InterPro" id="IPR008969">
    <property type="entry name" value="CarboxyPept-like_regulatory"/>
</dbReference>
<keyword evidence="4 9" id="KW-0812">Transmembrane</keyword>
<organism evidence="12 13">
    <name type="scientific">Saprospira grandis DSM 2844</name>
    <dbReference type="NCBI Taxonomy" id="694433"/>
    <lineage>
        <taxon>Bacteria</taxon>
        <taxon>Pseudomonadati</taxon>
        <taxon>Bacteroidota</taxon>
        <taxon>Saprospiria</taxon>
        <taxon>Saprospirales</taxon>
        <taxon>Saprospiraceae</taxon>
        <taxon>Saprospira</taxon>
    </lineage>
</organism>
<feature type="domain" description="TonB-dependent receptor plug" evidence="11">
    <location>
        <begin position="118"/>
        <end position="226"/>
    </location>
</feature>
<evidence type="ECO:0000256" key="4">
    <source>
        <dbReference type="ARBA" id="ARBA00022692"/>
    </source>
</evidence>
<dbReference type="SUPFAM" id="SSF49464">
    <property type="entry name" value="Carboxypeptidase regulatory domain-like"/>
    <property type="match status" value="1"/>
</dbReference>
<comment type="subcellular location">
    <subcellularLocation>
        <location evidence="1 9">Cell outer membrane</location>
        <topology evidence="1 9">Multi-pass membrane protein</topology>
    </subcellularLocation>
</comment>
<keyword evidence="7 9" id="KW-0472">Membrane</keyword>
<dbReference type="InterPro" id="IPR010917">
    <property type="entry name" value="TonB_rcpt_CS"/>
</dbReference>
<evidence type="ECO:0000256" key="9">
    <source>
        <dbReference type="PROSITE-ProRule" id="PRU01360"/>
    </source>
</evidence>
<keyword evidence="3 9" id="KW-1134">Transmembrane beta strand</keyword>
<evidence type="ECO:0000256" key="8">
    <source>
        <dbReference type="ARBA" id="ARBA00023237"/>
    </source>
</evidence>
<reference evidence="13" key="1">
    <citation type="journal article" date="2012" name="Stand. Genomic Sci.">
        <title>Permanent draft genome sequence of the gliding predator Saprospira grandis strain Sa g1 (= HR1).</title>
        <authorList>
            <person name="Mavromatis K."/>
            <person name="Chertkov O."/>
            <person name="Lapidus A."/>
            <person name="Nolan M."/>
            <person name="Lucas S."/>
            <person name="Tice H."/>
            <person name="Del Rio T.G."/>
            <person name="Cheng J.F."/>
            <person name="Han C."/>
            <person name="Tapia R."/>
            <person name="Bruce D."/>
            <person name="Goodwin L.A."/>
            <person name="Pitluck S."/>
            <person name="Huntemann M."/>
            <person name="Liolios K."/>
            <person name="Pagani I."/>
            <person name="Ivanova N."/>
            <person name="Mikhailova N."/>
            <person name="Pati A."/>
            <person name="Chen A."/>
            <person name="Palaniappan K."/>
            <person name="Land M."/>
            <person name="Brambilla E.M."/>
            <person name="Rohde M."/>
            <person name="Spring S."/>
            <person name="Goker M."/>
            <person name="Detter J.C."/>
            <person name="Bristow J."/>
            <person name="Eisen J.A."/>
            <person name="Markowitz V."/>
            <person name="Hugenholtz P."/>
            <person name="Kyrpides N.C."/>
            <person name="Klenk H.P."/>
            <person name="Woyke T."/>
        </authorList>
    </citation>
    <scope>NUCLEOTIDE SEQUENCE [LARGE SCALE GENOMIC DNA]</scope>
    <source>
        <strain evidence="13">DSM 2844</strain>
    </source>
</reference>
<gene>
    <name evidence="12" type="ORF">SapgrDRAFT_2959</name>
</gene>
<dbReference type="SUPFAM" id="SSF56935">
    <property type="entry name" value="Porins"/>
    <property type="match status" value="1"/>
</dbReference>
<dbReference type="PANTHER" id="PTHR30069:SF29">
    <property type="entry name" value="HEMOGLOBIN AND HEMOGLOBIN-HAPTOGLOBIN-BINDING PROTEIN 1-RELATED"/>
    <property type="match status" value="1"/>
</dbReference>
<dbReference type="PROSITE" id="PS52016">
    <property type="entry name" value="TONB_DEPENDENT_REC_3"/>
    <property type="match status" value="1"/>
</dbReference>
<dbReference type="InterPro" id="IPR036942">
    <property type="entry name" value="Beta-barrel_TonB_sf"/>
</dbReference>
<dbReference type="GO" id="GO:0015344">
    <property type="term" value="F:siderophore uptake transmembrane transporter activity"/>
    <property type="evidence" value="ECO:0007669"/>
    <property type="project" value="TreeGrafter"/>
</dbReference>
<proteinExistence type="inferred from homology"/>
<dbReference type="Proteomes" id="UP000005113">
    <property type="component" value="Unassembled WGS sequence"/>
</dbReference>
<evidence type="ECO:0000256" key="3">
    <source>
        <dbReference type="ARBA" id="ARBA00022452"/>
    </source>
</evidence>
<name>J1I862_9BACT</name>
<feature type="signal peptide" evidence="10">
    <location>
        <begin position="1"/>
        <end position="18"/>
    </location>
</feature>
<evidence type="ECO:0000313" key="13">
    <source>
        <dbReference type="Proteomes" id="UP000005113"/>
    </source>
</evidence>
<evidence type="ECO:0000256" key="7">
    <source>
        <dbReference type="ARBA" id="ARBA00023136"/>
    </source>
</evidence>
<dbReference type="OrthoDB" id="9761152at2"/>
<dbReference type="Pfam" id="PF07715">
    <property type="entry name" value="Plug"/>
    <property type="match status" value="1"/>
</dbReference>
<evidence type="ECO:0000259" key="11">
    <source>
        <dbReference type="Pfam" id="PF07715"/>
    </source>
</evidence>
<comment type="similarity">
    <text evidence="9">Belongs to the TonB-dependent receptor family.</text>
</comment>
<protein>
    <submittedName>
        <fullName evidence="12">Outer membrane receptor protein</fullName>
    </submittedName>
</protein>
<dbReference type="InterPro" id="IPR039426">
    <property type="entry name" value="TonB-dep_rcpt-like"/>
</dbReference>